<dbReference type="AlphaFoldDB" id="A0A3M8Q4Z1"/>
<dbReference type="InterPro" id="IPR002078">
    <property type="entry name" value="Sigma_54_int"/>
</dbReference>
<evidence type="ECO:0000313" key="5">
    <source>
        <dbReference type="EMBL" id="RNF51167.1"/>
    </source>
</evidence>
<dbReference type="GO" id="GO:0006355">
    <property type="term" value="P:regulation of DNA-templated transcription"/>
    <property type="evidence" value="ECO:0007669"/>
    <property type="project" value="InterPro"/>
</dbReference>
<proteinExistence type="predicted"/>
<keyword evidence="1" id="KW-0547">Nucleotide-binding</keyword>
<dbReference type="GO" id="GO:0005524">
    <property type="term" value="F:ATP binding"/>
    <property type="evidence" value="ECO:0007669"/>
    <property type="project" value="UniProtKB-KW"/>
</dbReference>
<evidence type="ECO:0000256" key="1">
    <source>
        <dbReference type="ARBA" id="ARBA00022741"/>
    </source>
</evidence>
<evidence type="ECO:0000256" key="2">
    <source>
        <dbReference type="ARBA" id="ARBA00022840"/>
    </source>
</evidence>
<dbReference type="PROSITE" id="PS50045">
    <property type="entry name" value="SIGMA54_INTERACT_4"/>
    <property type="match status" value="1"/>
</dbReference>
<accession>A0A3M8Q4Z1</accession>
<dbReference type="InterPro" id="IPR025662">
    <property type="entry name" value="Sigma_54_int_dom_ATP-bd_1"/>
</dbReference>
<dbReference type="Pfam" id="PF00158">
    <property type="entry name" value="Sigma54_activat"/>
    <property type="match status" value="1"/>
</dbReference>
<dbReference type="OrthoDB" id="9804019at2"/>
<evidence type="ECO:0000259" key="4">
    <source>
        <dbReference type="PROSITE" id="PS50045"/>
    </source>
</evidence>
<reference evidence="5 6" key="1">
    <citation type="journal article" date="2012" name="Int. J. Syst. Evol. Microbiol.">
        <title>Marinomonas hwangdonensis sp. nov., isolated from seawater.</title>
        <authorList>
            <person name="Jung Y.T."/>
            <person name="Oh T.K."/>
            <person name="Yoon J.H."/>
        </authorList>
    </citation>
    <scope>NUCLEOTIDE SEQUENCE [LARGE SCALE GENOMIC DNA]</scope>
    <source>
        <strain evidence="5 6">HDW-15</strain>
    </source>
</reference>
<evidence type="ECO:0000256" key="3">
    <source>
        <dbReference type="SAM" id="MobiDB-lite"/>
    </source>
</evidence>
<comment type="caution">
    <text evidence="5">The sequence shown here is derived from an EMBL/GenBank/DDBJ whole genome shotgun (WGS) entry which is preliminary data.</text>
</comment>
<feature type="domain" description="Sigma-54 factor interaction" evidence="4">
    <location>
        <begin position="68"/>
        <end position="144"/>
    </location>
</feature>
<dbReference type="CDD" id="cd00009">
    <property type="entry name" value="AAA"/>
    <property type="match status" value="1"/>
</dbReference>
<dbReference type="Gene3D" id="3.40.50.300">
    <property type="entry name" value="P-loop containing nucleotide triphosphate hydrolases"/>
    <property type="match status" value="1"/>
</dbReference>
<keyword evidence="2" id="KW-0067">ATP-binding</keyword>
<gene>
    <name evidence="5" type="ORF">EBI00_08995</name>
</gene>
<organism evidence="5 6">
    <name type="scientific">Marinomonas hwangdonensis</name>
    <dbReference type="NCBI Taxonomy" id="1053647"/>
    <lineage>
        <taxon>Bacteria</taxon>
        <taxon>Pseudomonadati</taxon>
        <taxon>Pseudomonadota</taxon>
        <taxon>Gammaproteobacteria</taxon>
        <taxon>Oceanospirillales</taxon>
        <taxon>Oceanospirillaceae</taxon>
        <taxon>Marinomonas</taxon>
    </lineage>
</organism>
<dbReference type="PROSITE" id="PS00675">
    <property type="entry name" value="SIGMA54_INTERACT_1"/>
    <property type="match status" value="1"/>
</dbReference>
<name>A0A3M8Q4Z1_9GAMM</name>
<dbReference type="InterPro" id="IPR027417">
    <property type="entry name" value="P-loop_NTPase"/>
</dbReference>
<sequence length="144" mass="15776">MQAVWILLGKTKYAATFYQSSKEQGVQEANISFEISAEYTPLATTLTNEQLTQLANGDSAHTAAFEHIITQNPIMERLKRQAHILAERDVPVLIQGETGTGKELFVRAIHNASSRSDQPFVASEFSTGAQHAGRIDTRANGDDS</sequence>
<dbReference type="EMBL" id="RIZG01000004">
    <property type="protein sequence ID" value="RNF51167.1"/>
    <property type="molecule type" value="Genomic_DNA"/>
</dbReference>
<feature type="compositionally biased region" description="Basic and acidic residues" evidence="3">
    <location>
        <begin position="133"/>
        <end position="144"/>
    </location>
</feature>
<dbReference type="SUPFAM" id="SSF52540">
    <property type="entry name" value="P-loop containing nucleoside triphosphate hydrolases"/>
    <property type="match status" value="1"/>
</dbReference>
<protein>
    <recommendedName>
        <fullName evidence="4">Sigma-54 factor interaction domain-containing protein</fullName>
    </recommendedName>
</protein>
<dbReference type="PANTHER" id="PTHR32071">
    <property type="entry name" value="TRANSCRIPTIONAL REGULATORY PROTEIN"/>
    <property type="match status" value="1"/>
</dbReference>
<feature type="region of interest" description="Disordered" evidence="3">
    <location>
        <begin position="117"/>
        <end position="144"/>
    </location>
</feature>
<dbReference type="Proteomes" id="UP000280507">
    <property type="component" value="Unassembled WGS sequence"/>
</dbReference>
<keyword evidence="6" id="KW-1185">Reference proteome</keyword>
<evidence type="ECO:0000313" key="6">
    <source>
        <dbReference type="Proteomes" id="UP000280507"/>
    </source>
</evidence>